<dbReference type="InterPro" id="IPR011990">
    <property type="entry name" value="TPR-like_helical_dom_sf"/>
</dbReference>
<dbReference type="SUPFAM" id="SSF55073">
    <property type="entry name" value="Nucleotide cyclase"/>
    <property type="match status" value="1"/>
</dbReference>
<dbReference type="SUPFAM" id="SSF48452">
    <property type="entry name" value="TPR-like"/>
    <property type="match status" value="1"/>
</dbReference>
<dbReference type="SMART" id="SM00044">
    <property type="entry name" value="CYCc"/>
    <property type="match status" value="1"/>
</dbReference>
<dbReference type="GO" id="GO:0005737">
    <property type="term" value="C:cytoplasm"/>
    <property type="evidence" value="ECO:0007669"/>
    <property type="project" value="TreeGrafter"/>
</dbReference>
<dbReference type="InterPro" id="IPR041664">
    <property type="entry name" value="AAA_16"/>
</dbReference>
<dbReference type="EMBL" id="BOOH01000064">
    <property type="protein sequence ID" value="GIH80786.1"/>
    <property type="molecule type" value="Genomic_DNA"/>
</dbReference>
<dbReference type="AlphaFoldDB" id="A0A8J3RQ25"/>
<dbReference type="Pfam" id="PF00211">
    <property type="entry name" value="Guanylate_cyc"/>
    <property type="match status" value="1"/>
</dbReference>
<dbReference type="SUPFAM" id="SSF52540">
    <property type="entry name" value="P-loop containing nucleoside triphosphate hydrolases"/>
    <property type="match status" value="1"/>
</dbReference>
<keyword evidence="2" id="KW-0067">ATP-binding</keyword>
<dbReference type="Pfam" id="PF13191">
    <property type="entry name" value="AAA_16"/>
    <property type="match status" value="1"/>
</dbReference>
<evidence type="ECO:0000259" key="4">
    <source>
        <dbReference type="PROSITE" id="PS50125"/>
    </source>
</evidence>
<dbReference type="InterPro" id="IPR001054">
    <property type="entry name" value="A/G_cyclase"/>
</dbReference>
<dbReference type="PROSITE" id="PS50125">
    <property type="entry name" value="GUANYLATE_CYCLASE_2"/>
    <property type="match status" value="1"/>
</dbReference>
<dbReference type="CDD" id="cd07302">
    <property type="entry name" value="CHD"/>
    <property type="match status" value="1"/>
</dbReference>
<accession>A0A8J3RQ25</accession>
<name>A0A8J3RQ25_9ACTN</name>
<dbReference type="Gene3D" id="3.30.70.1230">
    <property type="entry name" value="Nucleotide cyclase"/>
    <property type="match status" value="1"/>
</dbReference>
<dbReference type="PANTHER" id="PTHR16305:SF28">
    <property type="entry name" value="GUANYLATE CYCLASE DOMAIN-CONTAINING PROTEIN"/>
    <property type="match status" value="1"/>
</dbReference>
<evidence type="ECO:0000256" key="2">
    <source>
        <dbReference type="ARBA" id="ARBA00022840"/>
    </source>
</evidence>
<dbReference type="GO" id="GO:0035556">
    <property type="term" value="P:intracellular signal transduction"/>
    <property type="evidence" value="ECO:0007669"/>
    <property type="project" value="InterPro"/>
</dbReference>
<dbReference type="Gene3D" id="3.40.50.300">
    <property type="entry name" value="P-loop containing nucleotide triphosphate hydrolases"/>
    <property type="match status" value="1"/>
</dbReference>
<dbReference type="InterPro" id="IPR029787">
    <property type="entry name" value="Nucleotide_cyclase"/>
</dbReference>
<protein>
    <submittedName>
        <fullName evidence="5">Guanylate cyclase</fullName>
    </submittedName>
</protein>
<feature type="region of interest" description="Disordered" evidence="3">
    <location>
        <begin position="184"/>
        <end position="203"/>
    </location>
</feature>
<dbReference type="GO" id="GO:0005524">
    <property type="term" value="F:ATP binding"/>
    <property type="evidence" value="ECO:0007669"/>
    <property type="project" value="UniProtKB-KW"/>
</dbReference>
<reference evidence="5 6" key="1">
    <citation type="submission" date="2021-01" db="EMBL/GenBank/DDBJ databases">
        <title>Whole genome shotgun sequence of Planobispora longispora NBRC 13918.</title>
        <authorList>
            <person name="Komaki H."/>
            <person name="Tamura T."/>
        </authorList>
    </citation>
    <scope>NUCLEOTIDE SEQUENCE [LARGE SCALE GENOMIC DNA]</scope>
    <source>
        <strain evidence="5 6">NBRC 13918</strain>
    </source>
</reference>
<sequence length="1013" mass="107629">MREARKTVTSLFIDVVGSTELAERLDPEPLRELLDRYFAACVSAIGEHGGAVEKFIGDAVMAVFGASATREDDAVRAVRAAAGALDALHALDADVTASHGVRLEARCGLCTGEVMVITAPDGDFRVVGDAVNTASRLQGAARPGEILIGEQTAAVVRGHVGIEPVPPVRLKGKAVAVPAWRVTGPVPDEDGGPGTPGAPLVGRDGELGELRHSLRRVTDRGQVCLVTVLGVPGIGKTRLVGEFLGTLADGAAVVMRGRCSAYGRGITYAPLADMLREGWSELTGPDRLDSEAGPRAIRTLEAVMTAGDPAGVEEISWAVRHLLEELGGERPVIMVWDDLHRAEETLLDLIDDIATWLVDVPVLLLCVARTELLETRPAWGGGKPCVSTLELGPLTPEESARLVGELAARAEVQSHASRDAHERIAAECDGNPLFAELMLDLFAGTASGLTGTASGLTGAASGTRIPPTVHALLGARLDQLPDDERELVEMAAVIGRDFSGDTLRAMAGDEGADVSVPDVVTRLIRRRIIQRVDRGSLRFRQSLLRDTAYARTPKTHRRRRHLFLARGLRRDGEDRLAFACHVEAACHLQRDLLPGDARLPDLAPHAADVLIGEGERALRRKDLPAAAALLERGRGLLAAGDPRRLAVALHVCDAWLGMWDADRCLAVLAAEESADGADRRTRVTCAIQRSVVALRLGLRPPEAIQADADRLAAELRDEADDDLSWCRYHQLQAYLHLAGERAAADASLRRALARARAMRDRYEEDRLLCAVCEVAKWTPGHLGGGLELCAALSARFAANRALLVPVLVTEAYLTALAGRVDDARRTLGTARDHAGDLHLDLADAAVLEMSGVVESLAGAHDRAETLFRRAAAALRAAPRAPDADAAEAAAARELFHQGRTGEAAAALDRLVRRAAGPSLRTRITTASLRGRIASAYGRHDEAVAAVTEARELSGPVDDPRLAGEALFDAAVVLRAAGLPGESADAARRAAGRYAAKGAALLAARVERWIDGGA</sequence>
<gene>
    <name evidence="5" type="primary">cyaI2</name>
    <name evidence="5" type="ORF">Plo01_72150</name>
</gene>
<dbReference type="GO" id="GO:0009190">
    <property type="term" value="P:cyclic nucleotide biosynthetic process"/>
    <property type="evidence" value="ECO:0007669"/>
    <property type="project" value="InterPro"/>
</dbReference>
<keyword evidence="6" id="KW-1185">Reference proteome</keyword>
<keyword evidence="1" id="KW-0547">Nucleotide-binding</keyword>
<comment type="caution">
    <text evidence="5">The sequence shown here is derived from an EMBL/GenBank/DDBJ whole genome shotgun (WGS) entry which is preliminary data.</text>
</comment>
<feature type="domain" description="Guanylate cyclase" evidence="4">
    <location>
        <begin position="9"/>
        <end position="138"/>
    </location>
</feature>
<evidence type="ECO:0000313" key="6">
    <source>
        <dbReference type="Proteomes" id="UP000616724"/>
    </source>
</evidence>
<dbReference type="RefSeq" id="WP_203895207.1">
    <property type="nucleotide sequence ID" value="NZ_BOOH01000064.1"/>
</dbReference>
<evidence type="ECO:0000313" key="5">
    <source>
        <dbReference type="EMBL" id="GIH80786.1"/>
    </source>
</evidence>
<evidence type="ECO:0000256" key="1">
    <source>
        <dbReference type="ARBA" id="ARBA00022741"/>
    </source>
</evidence>
<dbReference type="GO" id="GO:0004016">
    <property type="term" value="F:adenylate cyclase activity"/>
    <property type="evidence" value="ECO:0007669"/>
    <property type="project" value="TreeGrafter"/>
</dbReference>
<dbReference type="InterPro" id="IPR027417">
    <property type="entry name" value="P-loop_NTPase"/>
</dbReference>
<organism evidence="5 6">
    <name type="scientific">Planobispora longispora</name>
    <dbReference type="NCBI Taxonomy" id="28887"/>
    <lineage>
        <taxon>Bacteria</taxon>
        <taxon>Bacillati</taxon>
        <taxon>Actinomycetota</taxon>
        <taxon>Actinomycetes</taxon>
        <taxon>Streptosporangiales</taxon>
        <taxon>Streptosporangiaceae</taxon>
        <taxon>Planobispora</taxon>
    </lineage>
</organism>
<dbReference type="PANTHER" id="PTHR16305">
    <property type="entry name" value="TESTICULAR SOLUBLE ADENYLYL CYCLASE"/>
    <property type="match status" value="1"/>
</dbReference>
<proteinExistence type="predicted"/>
<evidence type="ECO:0000256" key="3">
    <source>
        <dbReference type="SAM" id="MobiDB-lite"/>
    </source>
</evidence>
<dbReference type="Proteomes" id="UP000616724">
    <property type="component" value="Unassembled WGS sequence"/>
</dbReference>